<organism evidence="2 3">
    <name type="scientific">Phlebiopsis gigantea (strain 11061_1 CR5-6)</name>
    <name type="common">White-rot fungus</name>
    <name type="synonym">Peniophora gigantea</name>
    <dbReference type="NCBI Taxonomy" id="745531"/>
    <lineage>
        <taxon>Eukaryota</taxon>
        <taxon>Fungi</taxon>
        <taxon>Dikarya</taxon>
        <taxon>Basidiomycota</taxon>
        <taxon>Agaricomycotina</taxon>
        <taxon>Agaricomycetes</taxon>
        <taxon>Polyporales</taxon>
        <taxon>Phanerochaetaceae</taxon>
        <taxon>Phlebiopsis</taxon>
    </lineage>
</organism>
<evidence type="ECO:0000313" key="3">
    <source>
        <dbReference type="Proteomes" id="UP000053257"/>
    </source>
</evidence>
<proteinExistence type="predicted"/>
<protein>
    <recommendedName>
        <fullName evidence="4">NTF2 domain-containing protein</fullName>
    </recommendedName>
</protein>
<feature type="region of interest" description="Disordered" evidence="1">
    <location>
        <begin position="160"/>
        <end position="189"/>
    </location>
</feature>
<dbReference type="EMBL" id="KN840511">
    <property type="protein sequence ID" value="KIP06755.1"/>
    <property type="molecule type" value="Genomic_DNA"/>
</dbReference>
<dbReference type="HOGENOM" id="CLU_107219_0_0_1"/>
<evidence type="ECO:0000313" key="2">
    <source>
        <dbReference type="EMBL" id="KIP06755.1"/>
    </source>
</evidence>
<dbReference type="OrthoDB" id="3188871at2759"/>
<gene>
    <name evidence="2" type="ORF">PHLGIDRAFT_13667</name>
</gene>
<reference evidence="2 3" key="1">
    <citation type="journal article" date="2014" name="PLoS Genet.">
        <title>Analysis of the Phlebiopsis gigantea genome, transcriptome and secretome provides insight into its pioneer colonization strategies of wood.</title>
        <authorList>
            <person name="Hori C."/>
            <person name="Ishida T."/>
            <person name="Igarashi K."/>
            <person name="Samejima M."/>
            <person name="Suzuki H."/>
            <person name="Master E."/>
            <person name="Ferreira P."/>
            <person name="Ruiz-Duenas F.J."/>
            <person name="Held B."/>
            <person name="Canessa P."/>
            <person name="Larrondo L.F."/>
            <person name="Schmoll M."/>
            <person name="Druzhinina I.S."/>
            <person name="Kubicek C.P."/>
            <person name="Gaskell J.A."/>
            <person name="Kersten P."/>
            <person name="St John F."/>
            <person name="Glasner J."/>
            <person name="Sabat G."/>
            <person name="Splinter BonDurant S."/>
            <person name="Syed K."/>
            <person name="Yadav J."/>
            <person name="Mgbeahuruike A.C."/>
            <person name="Kovalchuk A."/>
            <person name="Asiegbu F.O."/>
            <person name="Lackner G."/>
            <person name="Hoffmeister D."/>
            <person name="Rencoret J."/>
            <person name="Gutierrez A."/>
            <person name="Sun H."/>
            <person name="Lindquist E."/>
            <person name="Barry K."/>
            <person name="Riley R."/>
            <person name="Grigoriev I.V."/>
            <person name="Henrissat B."/>
            <person name="Kues U."/>
            <person name="Berka R.M."/>
            <person name="Martinez A.T."/>
            <person name="Covert S.F."/>
            <person name="Blanchette R.A."/>
            <person name="Cullen D."/>
        </authorList>
    </citation>
    <scope>NUCLEOTIDE SEQUENCE [LARGE SCALE GENOMIC DNA]</scope>
    <source>
        <strain evidence="2 3">11061_1 CR5-6</strain>
    </source>
</reference>
<keyword evidence="3" id="KW-1185">Reference proteome</keyword>
<accession>A0A0C3SA57</accession>
<name>A0A0C3SA57_PHLG1</name>
<dbReference type="AlphaFoldDB" id="A0A0C3SA57"/>
<dbReference type="Proteomes" id="UP000053257">
    <property type="component" value="Unassembled WGS sequence"/>
</dbReference>
<feature type="compositionally biased region" description="Pro residues" evidence="1">
    <location>
        <begin position="168"/>
        <end position="182"/>
    </location>
</feature>
<evidence type="ECO:0008006" key="4">
    <source>
        <dbReference type="Google" id="ProtNLM"/>
    </source>
</evidence>
<sequence length="189" mass="19970">MAANIRIVLPSLNSWAEGHLTALFKETDQTAFGQAFDAFVAANPDALVVNGQSLTRAQFKTQLWQDKFLEAGAQVKFLGAVSSTSNTEQPVTAGEVGVFFQATIDERILVMGAPQTRTITFSMNLVVIQDPTLTPPPVGPIHGFFDGRRVASLTAVSTTDPRSTLLPLPAPAPVNPGGPIQPPTVGSST</sequence>
<evidence type="ECO:0000256" key="1">
    <source>
        <dbReference type="SAM" id="MobiDB-lite"/>
    </source>
</evidence>